<dbReference type="GO" id="GO:0046872">
    <property type="term" value="F:metal ion binding"/>
    <property type="evidence" value="ECO:0007669"/>
    <property type="project" value="UniProtKB-KW"/>
</dbReference>
<organism evidence="4">
    <name type="scientific">Roseihalotalea indica</name>
    <dbReference type="NCBI Taxonomy" id="2867963"/>
    <lineage>
        <taxon>Bacteria</taxon>
        <taxon>Pseudomonadati</taxon>
        <taxon>Bacteroidota</taxon>
        <taxon>Cytophagia</taxon>
        <taxon>Cytophagales</taxon>
        <taxon>Catalimonadaceae</taxon>
        <taxon>Roseihalotalea</taxon>
    </lineage>
</organism>
<protein>
    <submittedName>
        <fullName evidence="4">4-hydroxythreonine-4-phosphate dehydrogenase PdxA</fullName>
        <ecNumber evidence="4">1.1.1.262</ecNumber>
    </submittedName>
</protein>
<dbReference type="Pfam" id="PF04166">
    <property type="entry name" value="PdxA"/>
    <property type="match status" value="1"/>
</dbReference>
<keyword evidence="2 4" id="KW-0560">Oxidoreductase</keyword>
<keyword evidence="3" id="KW-0520">NAD</keyword>
<evidence type="ECO:0000256" key="1">
    <source>
        <dbReference type="ARBA" id="ARBA00022723"/>
    </source>
</evidence>
<dbReference type="PANTHER" id="PTHR30004:SF6">
    <property type="entry name" value="D-THREONATE 4-PHOSPHATE DEHYDROGENASE"/>
    <property type="match status" value="1"/>
</dbReference>
<dbReference type="Gene3D" id="3.40.718.10">
    <property type="entry name" value="Isopropylmalate Dehydrogenase"/>
    <property type="match status" value="1"/>
</dbReference>
<reference evidence="4" key="2">
    <citation type="journal article" date="2024" name="Antonie Van Leeuwenhoek">
        <title>Roseihalotalea indica gen. nov., sp. nov., a halophilic Bacteroidetes from mesopelagic Southwest Indian Ocean with higher carbohydrate metabolic potential.</title>
        <authorList>
            <person name="Chen B."/>
            <person name="Zhang M."/>
            <person name="Lin D."/>
            <person name="Ye J."/>
            <person name="Tang K."/>
        </authorList>
    </citation>
    <scope>NUCLEOTIDE SEQUENCE</scope>
    <source>
        <strain evidence="4">TK19036</strain>
    </source>
</reference>
<dbReference type="EMBL" id="CP120682">
    <property type="protein sequence ID" value="WKN35338.1"/>
    <property type="molecule type" value="Genomic_DNA"/>
</dbReference>
<dbReference type="PANTHER" id="PTHR30004">
    <property type="entry name" value="4-HYDROXYTHREONINE-4-PHOSPHATE DEHYDROGENASE"/>
    <property type="match status" value="1"/>
</dbReference>
<sequence length="357" mass="39760">MNRTDTTLDKPIKPKTKRKKGDLLVIGISLGDVNGVGPEVIIKALSDKRILNQMTPIVFGSAKVISYYRKQCNLDQFNFMTIKDLDSIAFGKVNVYNCWQETVEIQEGKVTEPAGKAAWQALEQATQALQSDVVAALVTAPINKNNIQNEEFSFPGHTEYLAKTFEVEEHLMFLVHENLRIGVVTGHIPLHQVSQKITRSKVRLKIKIMEESLKTDFGILKPKIAVLGLNPHAGEEGLLGSEEQDILLPVINELKNKGKLIYGPFPSDGFFGAFQHQQFDGVLAMYHDQGLIPFKTLAFEKGVNFTAGLPIVRTSPDHGTAYNIAGKNQANEASMREALYLACDIVRQRQELLEDDE</sequence>
<name>A0AA49GJR5_9BACT</name>
<proteinExistence type="predicted"/>
<dbReference type="NCBIfam" id="TIGR00557">
    <property type="entry name" value="pdxA"/>
    <property type="match status" value="1"/>
</dbReference>
<evidence type="ECO:0000313" key="4">
    <source>
        <dbReference type="EMBL" id="WKN35338.1"/>
    </source>
</evidence>
<evidence type="ECO:0000256" key="2">
    <source>
        <dbReference type="ARBA" id="ARBA00023002"/>
    </source>
</evidence>
<reference evidence="4" key="1">
    <citation type="journal article" date="2023" name="Comput. Struct. Biotechnol. J.">
        <title>Discovery of a novel marine Bacteroidetes with a rich repertoire of carbohydrate-active enzymes.</title>
        <authorList>
            <person name="Chen B."/>
            <person name="Liu G."/>
            <person name="Chen Q."/>
            <person name="Wang H."/>
            <person name="Liu L."/>
            <person name="Tang K."/>
        </authorList>
    </citation>
    <scope>NUCLEOTIDE SEQUENCE</scope>
    <source>
        <strain evidence="4">TK19036</strain>
    </source>
</reference>
<dbReference type="GO" id="GO:0050570">
    <property type="term" value="F:4-hydroxythreonine-4-phosphate dehydrogenase activity"/>
    <property type="evidence" value="ECO:0007669"/>
    <property type="project" value="UniProtKB-EC"/>
</dbReference>
<dbReference type="GO" id="GO:0051287">
    <property type="term" value="F:NAD binding"/>
    <property type="evidence" value="ECO:0007669"/>
    <property type="project" value="InterPro"/>
</dbReference>
<accession>A0AA49GJR5</accession>
<dbReference type="EC" id="1.1.1.262" evidence="4"/>
<dbReference type="SUPFAM" id="SSF53659">
    <property type="entry name" value="Isocitrate/Isopropylmalate dehydrogenase-like"/>
    <property type="match status" value="1"/>
</dbReference>
<evidence type="ECO:0000256" key="3">
    <source>
        <dbReference type="ARBA" id="ARBA00023027"/>
    </source>
</evidence>
<keyword evidence="1" id="KW-0479">Metal-binding</keyword>
<dbReference type="InterPro" id="IPR005255">
    <property type="entry name" value="PdxA_fam"/>
</dbReference>
<dbReference type="AlphaFoldDB" id="A0AA49GJR5"/>
<gene>
    <name evidence="4" type="primary">pdxA</name>
    <name evidence="4" type="ORF">K4G66_23460</name>
</gene>